<evidence type="ECO:0000256" key="1">
    <source>
        <dbReference type="SAM" id="MobiDB-lite"/>
    </source>
</evidence>
<gene>
    <name evidence="2" type="ORF">MCHLO_08571</name>
</gene>
<proteinExistence type="predicted"/>
<feature type="compositionally biased region" description="Polar residues" evidence="1">
    <location>
        <begin position="518"/>
        <end position="533"/>
    </location>
</feature>
<sequence length="646" mass="68731">MTTITRRLSSRRGSTTASDPFARNAHLNRESSSILTIVRVTSSSPAGPPPGPLETPPSPRRAHRRLGSNPNAQQASQDSPPPGRVSFAFSSFAAPNQQAQNHQPASSSSGGSPRLRPSSPHRTPSAPSFTNTRLTPEQVLEVAKQATNPRPPASPSIPALHSQPTLPPRSGSPQNVHTSSIAPATFTPLPADIYLPFLDRPAEVSALLSSPPSAKLFALLAQTFPKNAVKRADDQLPVNTAEWTFDDLSYWLTKTTREEASDAFWVQTARTCILKHSELIWERLRGALGVPPELDIDVKETEYQDVFEEDEEEIPEDHGRKAFGHWEDWDAVLDSPIFDRHSAASSPNASRRASGVPQALSGTATPTIFTQLPTPHDSEYFSVSPIGLTPSNGSDVIIEPVLAASDAFLANTNPPPMSLPASMSGDNNGLGDIGEEDEEEDNVANKTIDAEPELPEYPQVLGLRISTPGAPVLLPSSPSLRSATTGGPLRSPSFSSRGPNSPALVRSNSSSSHASGGETLTRTGSSGSISAMNNLARRGSFGSMHSFGSDRDAPYDPVADRSPGNPIFPSNFARLAVGPTLAANNPSLRSPTLPPQFKHGLGMRRSSSTRSDRGSRFRRSWGIGVDDYAITVASGSSAGGSVRDGE</sequence>
<feature type="region of interest" description="Disordered" evidence="1">
    <location>
        <begin position="583"/>
        <end position="616"/>
    </location>
</feature>
<accession>A0ABQ0LLP5</accession>
<name>A0ABQ0LLP5_MYCCL</name>
<organism evidence="2 3">
    <name type="scientific">Mycena chlorophos</name>
    <name type="common">Agaric fungus</name>
    <name type="synonym">Agaricus chlorophos</name>
    <dbReference type="NCBI Taxonomy" id="658473"/>
    <lineage>
        <taxon>Eukaryota</taxon>
        <taxon>Fungi</taxon>
        <taxon>Dikarya</taxon>
        <taxon>Basidiomycota</taxon>
        <taxon>Agaricomycotina</taxon>
        <taxon>Agaricomycetes</taxon>
        <taxon>Agaricomycetidae</taxon>
        <taxon>Agaricales</taxon>
        <taxon>Marasmiineae</taxon>
        <taxon>Mycenaceae</taxon>
        <taxon>Mycena</taxon>
    </lineage>
</organism>
<feature type="region of interest" description="Disordered" evidence="1">
    <location>
        <begin position="415"/>
        <end position="455"/>
    </location>
</feature>
<keyword evidence="3" id="KW-1185">Reference proteome</keyword>
<feature type="compositionally biased region" description="Polar residues" evidence="1">
    <location>
        <begin position="126"/>
        <end position="135"/>
    </location>
</feature>
<feature type="region of interest" description="Disordered" evidence="1">
    <location>
        <begin position="1"/>
        <end position="181"/>
    </location>
</feature>
<dbReference type="EMBL" id="DF847199">
    <property type="protein sequence ID" value="GAT51427.1"/>
    <property type="molecule type" value="Genomic_DNA"/>
</dbReference>
<feature type="compositionally biased region" description="Acidic residues" evidence="1">
    <location>
        <begin position="433"/>
        <end position="442"/>
    </location>
</feature>
<evidence type="ECO:0000313" key="2">
    <source>
        <dbReference type="EMBL" id="GAT51427.1"/>
    </source>
</evidence>
<feature type="compositionally biased region" description="Low complexity" evidence="1">
    <location>
        <begin position="93"/>
        <end position="125"/>
    </location>
</feature>
<reference evidence="2" key="1">
    <citation type="submission" date="2014-09" db="EMBL/GenBank/DDBJ databases">
        <title>Genome sequence of the luminous mushroom Mycena chlorophos for searching fungal bioluminescence genes.</title>
        <authorList>
            <person name="Tanaka Y."/>
            <person name="Kasuga D."/>
            <person name="Oba Y."/>
            <person name="Hase S."/>
            <person name="Sato K."/>
            <person name="Oba Y."/>
            <person name="Sakakibara Y."/>
        </authorList>
    </citation>
    <scope>NUCLEOTIDE SEQUENCE</scope>
</reference>
<feature type="compositionally biased region" description="Polar residues" evidence="1">
    <location>
        <begin position="171"/>
        <end position="181"/>
    </location>
</feature>
<feature type="compositionally biased region" description="Polar residues" evidence="1">
    <location>
        <begin position="68"/>
        <end position="78"/>
    </location>
</feature>
<dbReference type="Proteomes" id="UP000815677">
    <property type="component" value="Unassembled WGS sequence"/>
</dbReference>
<evidence type="ECO:0000313" key="3">
    <source>
        <dbReference type="Proteomes" id="UP000815677"/>
    </source>
</evidence>
<protein>
    <submittedName>
        <fullName evidence="2">Uncharacterized protein</fullName>
    </submittedName>
</protein>
<feature type="compositionally biased region" description="Pro residues" evidence="1">
    <location>
        <begin position="46"/>
        <end position="59"/>
    </location>
</feature>
<feature type="compositionally biased region" description="Low complexity" evidence="1">
    <location>
        <begin position="1"/>
        <end position="18"/>
    </location>
</feature>
<feature type="region of interest" description="Disordered" evidence="1">
    <location>
        <begin position="474"/>
        <end position="562"/>
    </location>
</feature>